<reference evidence="2" key="1">
    <citation type="journal article" date="2023" name="Science">
        <title>Genome structures resolve the early diversification of teleost fishes.</title>
        <authorList>
            <person name="Parey E."/>
            <person name="Louis A."/>
            <person name="Montfort J."/>
            <person name="Bouchez O."/>
            <person name="Roques C."/>
            <person name="Iampietro C."/>
            <person name="Lluch J."/>
            <person name="Castinel A."/>
            <person name="Donnadieu C."/>
            <person name="Desvignes T."/>
            <person name="Floi Bucao C."/>
            <person name="Jouanno E."/>
            <person name="Wen M."/>
            <person name="Mejri S."/>
            <person name="Dirks R."/>
            <person name="Jansen H."/>
            <person name="Henkel C."/>
            <person name="Chen W.J."/>
            <person name="Zahm M."/>
            <person name="Cabau C."/>
            <person name="Klopp C."/>
            <person name="Thompson A.W."/>
            <person name="Robinson-Rechavi M."/>
            <person name="Braasch I."/>
            <person name="Lecointre G."/>
            <person name="Bobe J."/>
            <person name="Postlethwait J.H."/>
            <person name="Berthelot C."/>
            <person name="Roest Crollius H."/>
            <person name="Guiguen Y."/>
        </authorList>
    </citation>
    <scope>NUCLEOTIDE SEQUENCE</scope>
    <source>
        <strain evidence="2">NC1722</strain>
    </source>
</reference>
<comment type="caution">
    <text evidence="2">The sequence shown here is derived from an EMBL/GenBank/DDBJ whole genome shotgun (WGS) entry which is preliminary data.</text>
</comment>
<gene>
    <name evidence="2" type="ORF">AAFF_G00350150</name>
</gene>
<dbReference type="AlphaFoldDB" id="A0AAD7SJG8"/>
<feature type="region of interest" description="Disordered" evidence="1">
    <location>
        <begin position="69"/>
        <end position="91"/>
    </location>
</feature>
<name>A0AAD7SJG8_9TELE</name>
<evidence type="ECO:0000256" key="1">
    <source>
        <dbReference type="SAM" id="MobiDB-lite"/>
    </source>
</evidence>
<sequence>MNKHVRSWLAAGKRPEWADVVALDTETKAFHSQWGGLETRDGVLYRRWRAPGRGADLMQLLVPRSLRTQPAAEAADETLRHHSPRDSPRHI</sequence>
<dbReference type="EMBL" id="JAINUG010000057">
    <property type="protein sequence ID" value="KAJ8403689.1"/>
    <property type="molecule type" value="Genomic_DNA"/>
</dbReference>
<proteinExistence type="predicted"/>
<evidence type="ECO:0000313" key="3">
    <source>
        <dbReference type="Proteomes" id="UP001221898"/>
    </source>
</evidence>
<protein>
    <submittedName>
        <fullName evidence="2">Uncharacterized protein</fullName>
    </submittedName>
</protein>
<dbReference type="Proteomes" id="UP001221898">
    <property type="component" value="Unassembled WGS sequence"/>
</dbReference>
<evidence type="ECO:0000313" key="2">
    <source>
        <dbReference type="EMBL" id="KAJ8403689.1"/>
    </source>
</evidence>
<organism evidence="2 3">
    <name type="scientific">Aldrovandia affinis</name>
    <dbReference type="NCBI Taxonomy" id="143900"/>
    <lineage>
        <taxon>Eukaryota</taxon>
        <taxon>Metazoa</taxon>
        <taxon>Chordata</taxon>
        <taxon>Craniata</taxon>
        <taxon>Vertebrata</taxon>
        <taxon>Euteleostomi</taxon>
        <taxon>Actinopterygii</taxon>
        <taxon>Neopterygii</taxon>
        <taxon>Teleostei</taxon>
        <taxon>Notacanthiformes</taxon>
        <taxon>Halosauridae</taxon>
        <taxon>Aldrovandia</taxon>
    </lineage>
</organism>
<accession>A0AAD7SJG8</accession>
<feature type="compositionally biased region" description="Basic and acidic residues" evidence="1">
    <location>
        <begin position="77"/>
        <end position="91"/>
    </location>
</feature>
<keyword evidence="3" id="KW-1185">Reference proteome</keyword>